<accession>A0A1M4S9U6</accession>
<dbReference type="PANTHER" id="PTHR35794">
    <property type="entry name" value="CELL DIVISION PROTEIN DIVIVA"/>
    <property type="match status" value="1"/>
</dbReference>
<comment type="subcellular location">
    <subcellularLocation>
        <location evidence="1">Cytoplasm</location>
    </subcellularLocation>
</comment>
<keyword evidence="6" id="KW-0131">Cell cycle</keyword>
<dbReference type="STRING" id="1123404.SAMN02745784_00193"/>
<dbReference type="GeneID" id="90994887"/>
<organism evidence="8 9">
    <name type="scientific">Tissierella praeacuta DSM 18095</name>
    <dbReference type="NCBI Taxonomy" id="1123404"/>
    <lineage>
        <taxon>Bacteria</taxon>
        <taxon>Bacillati</taxon>
        <taxon>Bacillota</taxon>
        <taxon>Tissierellia</taxon>
        <taxon>Tissierellales</taxon>
        <taxon>Tissierellaceae</taxon>
        <taxon>Tissierella</taxon>
    </lineage>
</organism>
<dbReference type="InterPro" id="IPR007793">
    <property type="entry name" value="DivIVA_fam"/>
</dbReference>
<dbReference type="Pfam" id="PF05103">
    <property type="entry name" value="DivIVA"/>
    <property type="match status" value="1"/>
</dbReference>
<name>A0A1M4S9U6_9FIRM</name>
<evidence type="ECO:0000256" key="1">
    <source>
        <dbReference type="ARBA" id="ARBA00004496"/>
    </source>
</evidence>
<dbReference type="PANTHER" id="PTHR35794:SF2">
    <property type="entry name" value="CELL DIVISION PROTEIN DIVIVA"/>
    <property type="match status" value="1"/>
</dbReference>
<comment type="similarity">
    <text evidence="2">Belongs to the DivIVA family.</text>
</comment>
<evidence type="ECO:0000313" key="8">
    <source>
        <dbReference type="EMBL" id="SHE28971.1"/>
    </source>
</evidence>
<keyword evidence="9" id="KW-1185">Reference proteome</keyword>
<evidence type="ECO:0000256" key="5">
    <source>
        <dbReference type="ARBA" id="ARBA00023054"/>
    </source>
</evidence>
<keyword evidence="5 7" id="KW-0175">Coiled coil</keyword>
<dbReference type="RefSeq" id="WP_072971860.1">
    <property type="nucleotide sequence ID" value="NZ_FQTY01000001.1"/>
</dbReference>
<dbReference type="NCBIfam" id="TIGR03544">
    <property type="entry name" value="DivI1A_domain"/>
    <property type="match status" value="1"/>
</dbReference>
<dbReference type="InterPro" id="IPR019933">
    <property type="entry name" value="DivIVA_domain"/>
</dbReference>
<keyword evidence="3" id="KW-0963">Cytoplasm</keyword>
<dbReference type="EMBL" id="FQTY01000001">
    <property type="protein sequence ID" value="SHE28971.1"/>
    <property type="molecule type" value="Genomic_DNA"/>
</dbReference>
<keyword evidence="4 8" id="KW-0132">Cell division</keyword>
<evidence type="ECO:0000256" key="6">
    <source>
        <dbReference type="ARBA" id="ARBA00023306"/>
    </source>
</evidence>
<dbReference type="GO" id="GO:0051301">
    <property type="term" value="P:cell division"/>
    <property type="evidence" value="ECO:0007669"/>
    <property type="project" value="UniProtKB-KW"/>
</dbReference>
<evidence type="ECO:0000256" key="2">
    <source>
        <dbReference type="ARBA" id="ARBA00009008"/>
    </source>
</evidence>
<dbReference type="GO" id="GO:0005737">
    <property type="term" value="C:cytoplasm"/>
    <property type="evidence" value="ECO:0007669"/>
    <property type="project" value="UniProtKB-SubCell"/>
</dbReference>
<dbReference type="Proteomes" id="UP000184114">
    <property type="component" value="Unassembled WGS sequence"/>
</dbReference>
<feature type="coiled-coil region" evidence="7">
    <location>
        <begin position="96"/>
        <end position="171"/>
    </location>
</feature>
<evidence type="ECO:0000256" key="7">
    <source>
        <dbReference type="SAM" id="Coils"/>
    </source>
</evidence>
<dbReference type="Gene3D" id="6.10.250.660">
    <property type="match status" value="1"/>
</dbReference>
<dbReference type="AlphaFoldDB" id="A0A1M4S9U6"/>
<reference evidence="9" key="1">
    <citation type="submission" date="2016-11" db="EMBL/GenBank/DDBJ databases">
        <authorList>
            <person name="Varghese N."/>
            <person name="Submissions S."/>
        </authorList>
    </citation>
    <scope>NUCLEOTIDE SEQUENCE [LARGE SCALE GENOMIC DNA]</scope>
    <source>
        <strain evidence="9">DSM 18095</strain>
    </source>
</reference>
<proteinExistence type="inferred from homology"/>
<sequence>MITPLDIQSKQFKRSLMGYNTKEVDDYLDAINDNYEMLYRENIELKDKIGVLTDQIRQYNNLEETLKSTLVIAQSTADDVTSSARKKAELIIEDAELQAKNRIDEAKNEVRNIMKEYDYLKKEIFIFKTRYESFIKAQLISINEFYKDYENKNQSNEINLDEENMDESENLKEIDHLGA</sequence>
<evidence type="ECO:0000256" key="4">
    <source>
        <dbReference type="ARBA" id="ARBA00022618"/>
    </source>
</evidence>
<evidence type="ECO:0000256" key="3">
    <source>
        <dbReference type="ARBA" id="ARBA00022490"/>
    </source>
</evidence>
<protein>
    <submittedName>
        <fullName evidence="8">Cell division initiation protein</fullName>
    </submittedName>
</protein>
<gene>
    <name evidence="8" type="ORF">SAMN02745784_00193</name>
</gene>
<evidence type="ECO:0000313" key="9">
    <source>
        <dbReference type="Proteomes" id="UP000184114"/>
    </source>
</evidence>